<evidence type="ECO:0000256" key="2">
    <source>
        <dbReference type="ARBA" id="ARBA00022908"/>
    </source>
</evidence>
<evidence type="ECO:0000259" key="7">
    <source>
        <dbReference type="PROSITE" id="PS51900"/>
    </source>
</evidence>
<evidence type="ECO:0008006" key="10">
    <source>
        <dbReference type="Google" id="ProtNLM"/>
    </source>
</evidence>
<dbReference type="Proteomes" id="UP000291819">
    <property type="component" value="Unassembled WGS sequence"/>
</dbReference>
<dbReference type="Pfam" id="PF00589">
    <property type="entry name" value="Phage_integrase"/>
    <property type="match status" value="1"/>
</dbReference>
<keyword evidence="9" id="KW-1185">Reference proteome</keyword>
<protein>
    <recommendedName>
        <fullName evidence="10">Site-specific integrase</fullName>
    </recommendedName>
</protein>
<keyword evidence="4" id="KW-0233">DNA recombination</keyword>
<proteinExistence type="inferred from homology"/>
<dbReference type="Gene3D" id="1.10.150.130">
    <property type="match status" value="1"/>
</dbReference>
<dbReference type="InterPro" id="IPR013762">
    <property type="entry name" value="Integrase-like_cat_sf"/>
</dbReference>
<dbReference type="InterPro" id="IPR004107">
    <property type="entry name" value="Integrase_SAM-like_N"/>
</dbReference>
<keyword evidence="3 5" id="KW-0238">DNA-binding</keyword>
<sequence>MEIPDLPYTIPRLFKGKKIESVPKGSTWAKEEALQSWYVEFFFHNPQTGQMERFRPTKNLNRIKDPHEKLKHFTRLCEAYTVALEGGWNPLDERSNEELKKQISSINLLQAKVLFEQYHIAKGTREKSRRSYLSKVNQFISYYGEDKKVTDITDYEITDFLNTMERNEKWVGVTYNSARIILNNYFRYLKVNKYIPVNPVTDTETRTKIKTESHQIFSDEDFKKIMVWLKKYDPYCLLFVRMIYYTCIRPKELRYLQLRYIDLKRNVITVPASVAKNKKSLPVHIDPSLLKELKPLKIATYPDTYYLLGSTTSIVGPERIGENTPYNKFQKCLEETNLLNKNYTLYSFKHLSNVQKFKAGWTLAEICSANRHGSLAETETYLKDLLKFVKTDKVIPKI</sequence>
<organism evidence="8 9">
    <name type="scientific">Pedobacter kyonggii</name>
    <dbReference type="NCBI Taxonomy" id="1926871"/>
    <lineage>
        <taxon>Bacteria</taxon>
        <taxon>Pseudomonadati</taxon>
        <taxon>Bacteroidota</taxon>
        <taxon>Sphingobacteriia</taxon>
        <taxon>Sphingobacteriales</taxon>
        <taxon>Sphingobacteriaceae</taxon>
        <taxon>Pedobacter</taxon>
    </lineage>
</organism>
<dbReference type="InterPro" id="IPR050808">
    <property type="entry name" value="Phage_Integrase"/>
</dbReference>
<comment type="similarity">
    <text evidence="1">Belongs to the 'phage' integrase family.</text>
</comment>
<dbReference type="RefSeq" id="WP_131028330.1">
    <property type="nucleotide sequence ID" value="NZ_SIXF01000002.1"/>
</dbReference>
<feature type="domain" description="Core-binding (CB)" evidence="7">
    <location>
        <begin position="106"/>
        <end position="190"/>
    </location>
</feature>
<dbReference type="GO" id="GO:0003677">
    <property type="term" value="F:DNA binding"/>
    <property type="evidence" value="ECO:0007669"/>
    <property type="project" value="UniProtKB-UniRule"/>
</dbReference>
<dbReference type="EMBL" id="SIXF01000002">
    <property type="protein sequence ID" value="TBO44250.1"/>
    <property type="molecule type" value="Genomic_DNA"/>
</dbReference>
<dbReference type="GO" id="GO:0006310">
    <property type="term" value="P:DNA recombination"/>
    <property type="evidence" value="ECO:0007669"/>
    <property type="project" value="UniProtKB-KW"/>
</dbReference>
<reference evidence="8 9" key="1">
    <citation type="submission" date="2019-02" db="EMBL/GenBank/DDBJ databases">
        <title>Pedobacter kyonggii whole genome sequence analysis.</title>
        <authorList>
            <person name="Dahal R.H."/>
        </authorList>
    </citation>
    <scope>NUCLEOTIDE SEQUENCE [LARGE SCALE GENOMIC DNA]</scope>
    <source>
        <strain evidence="8 9">K-4-11-1</strain>
    </source>
</reference>
<evidence type="ECO:0000313" key="9">
    <source>
        <dbReference type="Proteomes" id="UP000291819"/>
    </source>
</evidence>
<dbReference type="InterPro" id="IPR002104">
    <property type="entry name" value="Integrase_catalytic"/>
</dbReference>
<dbReference type="Pfam" id="PF13495">
    <property type="entry name" value="Phage_int_SAM_4"/>
    <property type="match status" value="1"/>
</dbReference>
<evidence type="ECO:0000256" key="4">
    <source>
        <dbReference type="ARBA" id="ARBA00023172"/>
    </source>
</evidence>
<dbReference type="InterPro" id="IPR010998">
    <property type="entry name" value="Integrase_recombinase_N"/>
</dbReference>
<dbReference type="PROSITE" id="PS51898">
    <property type="entry name" value="TYR_RECOMBINASE"/>
    <property type="match status" value="1"/>
</dbReference>
<dbReference type="PANTHER" id="PTHR30629">
    <property type="entry name" value="PROPHAGE INTEGRASE"/>
    <property type="match status" value="1"/>
</dbReference>
<gene>
    <name evidence="8" type="ORF">EYS08_02770</name>
</gene>
<evidence type="ECO:0000256" key="5">
    <source>
        <dbReference type="PROSITE-ProRule" id="PRU01248"/>
    </source>
</evidence>
<dbReference type="SUPFAM" id="SSF56349">
    <property type="entry name" value="DNA breaking-rejoining enzymes"/>
    <property type="match status" value="1"/>
</dbReference>
<dbReference type="InterPro" id="IPR044068">
    <property type="entry name" value="CB"/>
</dbReference>
<dbReference type="Gene3D" id="1.10.443.10">
    <property type="entry name" value="Intergrase catalytic core"/>
    <property type="match status" value="1"/>
</dbReference>
<dbReference type="PANTHER" id="PTHR30629:SF2">
    <property type="entry name" value="PROPHAGE INTEGRASE INTS-RELATED"/>
    <property type="match status" value="1"/>
</dbReference>
<name>A0A4Q9HHS8_9SPHI</name>
<evidence type="ECO:0000256" key="3">
    <source>
        <dbReference type="ARBA" id="ARBA00023125"/>
    </source>
</evidence>
<dbReference type="PROSITE" id="PS51900">
    <property type="entry name" value="CB"/>
    <property type="match status" value="1"/>
</dbReference>
<dbReference type="GO" id="GO:0015074">
    <property type="term" value="P:DNA integration"/>
    <property type="evidence" value="ECO:0007669"/>
    <property type="project" value="UniProtKB-KW"/>
</dbReference>
<accession>A0A4Q9HHS8</accession>
<dbReference type="InterPro" id="IPR011010">
    <property type="entry name" value="DNA_brk_join_enz"/>
</dbReference>
<evidence type="ECO:0000256" key="1">
    <source>
        <dbReference type="ARBA" id="ARBA00008857"/>
    </source>
</evidence>
<evidence type="ECO:0000259" key="6">
    <source>
        <dbReference type="PROSITE" id="PS51898"/>
    </source>
</evidence>
<comment type="caution">
    <text evidence="8">The sequence shown here is derived from an EMBL/GenBank/DDBJ whole genome shotgun (WGS) entry which is preliminary data.</text>
</comment>
<dbReference type="AlphaFoldDB" id="A0A4Q9HHS8"/>
<evidence type="ECO:0000313" key="8">
    <source>
        <dbReference type="EMBL" id="TBO44250.1"/>
    </source>
</evidence>
<dbReference type="OrthoDB" id="9806835at2"/>
<feature type="domain" description="Tyr recombinase" evidence="6">
    <location>
        <begin position="212"/>
        <end position="396"/>
    </location>
</feature>
<keyword evidence="2" id="KW-0229">DNA integration</keyword>